<comment type="caution">
    <text evidence="1">The sequence shown here is derived from an EMBL/GenBank/DDBJ whole genome shotgun (WGS) entry which is preliminary data.</text>
</comment>
<gene>
    <name evidence="1" type="ORF">B0H17DRAFT_1282971</name>
</gene>
<dbReference type="Proteomes" id="UP001221757">
    <property type="component" value="Unassembled WGS sequence"/>
</dbReference>
<sequence length="519" mass="58068">MEHMDAQCWNNLVEPRPLPPLPALHPLLVTNGLPTESESPTIQDFIATAKQLLASLDTKIAAVACTMDTLVNERAAVAEDIRSHMAVVSPFVVRRIPTEILCRILSMALRPLAHTQCPEVPWHLGHICKRWREIAVDLRCLWSSFGIHTSQYRDQKNRVRKADPELGSSGAFQEQLRRTGNAPLQVTILGKGDATRTPESLLFLVSACERWEMLAVAEAKEFYYQLHWDDLYTPLLQRLHLGDWRSFGDVDAQSVHEFDVPWPSLSTRDFKDSVPGKTLRVMMERSSGRVSCSSSVAPAGSSSAACSSRGYRTIYNNIDAPELEELAVDHYRDEDGPKQVLAFLVRVSCTILRLSVLECKDPSLFLPILRATPSIREFTIACHLRQNSGMVSLLETMATVELASGEEPLLPNLTAVSFGNIPRLPTALAVKVASARFQSQTPYKQLRFFGMIPAPFKREVPDLNRAAEVWTTLGRLQSAGLHLGLVSGEKQYESMLATDPYSMHRCTEYTQITSDRLWD</sequence>
<dbReference type="EMBL" id="JARKIE010000502">
    <property type="protein sequence ID" value="KAJ7631816.1"/>
    <property type="molecule type" value="Genomic_DNA"/>
</dbReference>
<name>A0AAD7BVJ1_MYCRO</name>
<keyword evidence="2" id="KW-1185">Reference proteome</keyword>
<accession>A0AAD7BVJ1</accession>
<organism evidence="1 2">
    <name type="scientific">Mycena rosella</name>
    <name type="common">Pink bonnet</name>
    <name type="synonym">Agaricus rosellus</name>
    <dbReference type="NCBI Taxonomy" id="1033263"/>
    <lineage>
        <taxon>Eukaryota</taxon>
        <taxon>Fungi</taxon>
        <taxon>Dikarya</taxon>
        <taxon>Basidiomycota</taxon>
        <taxon>Agaricomycotina</taxon>
        <taxon>Agaricomycetes</taxon>
        <taxon>Agaricomycetidae</taxon>
        <taxon>Agaricales</taxon>
        <taxon>Marasmiineae</taxon>
        <taxon>Mycenaceae</taxon>
        <taxon>Mycena</taxon>
    </lineage>
</organism>
<dbReference type="AlphaFoldDB" id="A0AAD7BVJ1"/>
<evidence type="ECO:0000313" key="2">
    <source>
        <dbReference type="Proteomes" id="UP001221757"/>
    </source>
</evidence>
<reference evidence="1" key="1">
    <citation type="submission" date="2023-03" db="EMBL/GenBank/DDBJ databases">
        <title>Massive genome expansion in bonnet fungi (Mycena s.s.) driven by repeated elements and novel gene families across ecological guilds.</title>
        <authorList>
            <consortium name="Lawrence Berkeley National Laboratory"/>
            <person name="Harder C.B."/>
            <person name="Miyauchi S."/>
            <person name="Viragh M."/>
            <person name="Kuo A."/>
            <person name="Thoen E."/>
            <person name="Andreopoulos B."/>
            <person name="Lu D."/>
            <person name="Skrede I."/>
            <person name="Drula E."/>
            <person name="Henrissat B."/>
            <person name="Morin E."/>
            <person name="Kohler A."/>
            <person name="Barry K."/>
            <person name="LaButti K."/>
            <person name="Morin E."/>
            <person name="Salamov A."/>
            <person name="Lipzen A."/>
            <person name="Mereny Z."/>
            <person name="Hegedus B."/>
            <person name="Baldrian P."/>
            <person name="Stursova M."/>
            <person name="Weitz H."/>
            <person name="Taylor A."/>
            <person name="Grigoriev I.V."/>
            <person name="Nagy L.G."/>
            <person name="Martin F."/>
            <person name="Kauserud H."/>
        </authorList>
    </citation>
    <scope>NUCLEOTIDE SEQUENCE</scope>
    <source>
        <strain evidence="1">CBHHK067</strain>
    </source>
</reference>
<evidence type="ECO:0008006" key="3">
    <source>
        <dbReference type="Google" id="ProtNLM"/>
    </source>
</evidence>
<evidence type="ECO:0000313" key="1">
    <source>
        <dbReference type="EMBL" id="KAJ7631816.1"/>
    </source>
</evidence>
<proteinExistence type="predicted"/>
<protein>
    <recommendedName>
        <fullName evidence="3">F-box domain-containing protein</fullName>
    </recommendedName>
</protein>